<accession>A0A9P7SZ94</accession>
<gene>
    <name evidence="1" type="ORF">E4U43_001437</name>
</gene>
<comment type="caution">
    <text evidence="1">The sequence shown here is derived from an EMBL/GenBank/DDBJ whole genome shotgun (WGS) entry which is preliminary data.</text>
</comment>
<keyword evidence="2" id="KW-1185">Reference proteome</keyword>
<dbReference type="EMBL" id="SRPW01001472">
    <property type="protein sequence ID" value="KAG6001028.1"/>
    <property type="molecule type" value="Genomic_DNA"/>
</dbReference>
<name>A0A9P7SZ94_9HYPO</name>
<sequence length="113" mass="12496">MDTPIMVDRPLAGNNVGRRLMLTKLVPTPDARRLRVLGAALRIDDGFRWRAWNVDGETRRQQQGSLFSSHGLWANQALCIARFLALSGMDRAGCACGLWHACNNEGGWCEAVS</sequence>
<dbReference type="Proteomes" id="UP000748025">
    <property type="component" value="Unassembled WGS sequence"/>
</dbReference>
<evidence type="ECO:0000313" key="2">
    <source>
        <dbReference type="Proteomes" id="UP000748025"/>
    </source>
</evidence>
<evidence type="ECO:0000313" key="1">
    <source>
        <dbReference type="EMBL" id="KAG6001028.1"/>
    </source>
</evidence>
<protein>
    <submittedName>
        <fullName evidence="1">Uncharacterized protein</fullName>
    </submittedName>
</protein>
<dbReference type="AlphaFoldDB" id="A0A9P7SZ94"/>
<organism evidence="1 2">
    <name type="scientific">Claviceps pusilla</name>
    <dbReference type="NCBI Taxonomy" id="123648"/>
    <lineage>
        <taxon>Eukaryota</taxon>
        <taxon>Fungi</taxon>
        <taxon>Dikarya</taxon>
        <taxon>Ascomycota</taxon>
        <taxon>Pezizomycotina</taxon>
        <taxon>Sordariomycetes</taxon>
        <taxon>Hypocreomycetidae</taxon>
        <taxon>Hypocreales</taxon>
        <taxon>Clavicipitaceae</taxon>
        <taxon>Claviceps</taxon>
    </lineage>
</organism>
<proteinExistence type="predicted"/>
<reference evidence="1" key="1">
    <citation type="journal article" date="2020" name="bioRxiv">
        <title>Whole genome comparisons of ergot fungi reveals the divergence and evolution of species within the genus Claviceps are the result of varying mechanisms driving genome evolution and host range expansion.</title>
        <authorList>
            <person name="Wyka S.A."/>
            <person name="Mondo S.J."/>
            <person name="Liu M."/>
            <person name="Dettman J."/>
            <person name="Nalam V."/>
            <person name="Broders K.D."/>
        </authorList>
    </citation>
    <scope>NUCLEOTIDE SEQUENCE</scope>
    <source>
        <strain evidence="1">CCC 602</strain>
    </source>
</reference>